<feature type="non-terminal residue" evidence="2">
    <location>
        <position position="290"/>
    </location>
</feature>
<feature type="domain" description="Retrovirus-related Pol polyprotein from transposon TNT 1-94-like beta-barrel" evidence="1">
    <location>
        <begin position="72"/>
        <end position="151"/>
    </location>
</feature>
<protein>
    <submittedName>
        <fullName evidence="2">Zinc finger, CCHC-type</fullName>
    </submittedName>
</protein>
<evidence type="ECO:0000259" key="1">
    <source>
        <dbReference type="Pfam" id="PF22936"/>
    </source>
</evidence>
<sequence>MFQLHELDELRHRAYENSRQHKARTKFCNSSLINLKFLSKRDKDSNSSDDEGNTYFGEALVVVGNDEMTRLVMDLGGSYHMTHMRDFLYDFKVVDGGSVQSGDNMTCTIKGTGKVKIQLHDGSSFILEDVMYVLGLRRSLISLGTLEKESYTVNMQMGGIKVIKGYRVMMTGIRKKNCGLKNVFGLRWNFKELKRIMNLRSFRLGGDKSLEVAELRATEAKGACVAIAVVLRRQRKKPTRSFLGAMASKLKSGEYAFVVVKPNCISYVVAVHFDAVRPVTENIAEIILFI</sequence>
<reference evidence="2" key="1">
    <citation type="journal article" date="2019" name="Sci. Rep.">
        <title>Draft genome of Tanacetum cinerariifolium, the natural source of mosquito coil.</title>
        <authorList>
            <person name="Yamashiro T."/>
            <person name="Shiraishi A."/>
            <person name="Satake H."/>
            <person name="Nakayama K."/>
        </authorList>
    </citation>
    <scope>NUCLEOTIDE SEQUENCE</scope>
</reference>
<dbReference type="PANTHER" id="PTHR47592">
    <property type="entry name" value="PBF68 PROTEIN"/>
    <property type="match status" value="1"/>
</dbReference>
<dbReference type="AlphaFoldDB" id="A0A6L2JW80"/>
<gene>
    <name evidence="2" type="ORF">Tci_013271</name>
</gene>
<dbReference type="InterPro" id="IPR054722">
    <property type="entry name" value="PolX-like_BBD"/>
</dbReference>
<comment type="caution">
    <text evidence="2">The sequence shown here is derived from an EMBL/GenBank/DDBJ whole genome shotgun (WGS) entry which is preliminary data.</text>
</comment>
<dbReference type="PANTHER" id="PTHR47592:SF27">
    <property type="entry name" value="OS08G0421700 PROTEIN"/>
    <property type="match status" value="1"/>
</dbReference>
<name>A0A6L2JW80_TANCI</name>
<proteinExistence type="predicted"/>
<evidence type="ECO:0000313" key="2">
    <source>
        <dbReference type="EMBL" id="GEU41293.1"/>
    </source>
</evidence>
<dbReference type="Pfam" id="PF22936">
    <property type="entry name" value="Pol_BBD"/>
    <property type="match status" value="1"/>
</dbReference>
<dbReference type="EMBL" id="BKCJ010001419">
    <property type="protein sequence ID" value="GEU41293.1"/>
    <property type="molecule type" value="Genomic_DNA"/>
</dbReference>
<organism evidence="2">
    <name type="scientific">Tanacetum cinerariifolium</name>
    <name type="common">Dalmatian daisy</name>
    <name type="synonym">Chrysanthemum cinerariifolium</name>
    <dbReference type="NCBI Taxonomy" id="118510"/>
    <lineage>
        <taxon>Eukaryota</taxon>
        <taxon>Viridiplantae</taxon>
        <taxon>Streptophyta</taxon>
        <taxon>Embryophyta</taxon>
        <taxon>Tracheophyta</taxon>
        <taxon>Spermatophyta</taxon>
        <taxon>Magnoliopsida</taxon>
        <taxon>eudicotyledons</taxon>
        <taxon>Gunneridae</taxon>
        <taxon>Pentapetalae</taxon>
        <taxon>asterids</taxon>
        <taxon>campanulids</taxon>
        <taxon>Asterales</taxon>
        <taxon>Asteraceae</taxon>
        <taxon>Asteroideae</taxon>
        <taxon>Anthemideae</taxon>
        <taxon>Anthemidinae</taxon>
        <taxon>Tanacetum</taxon>
    </lineage>
</organism>
<accession>A0A6L2JW80</accession>